<gene>
    <name evidence="2" type="ORF">CCHR01_04759</name>
</gene>
<evidence type="ECO:0000313" key="2">
    <source>
        <dbReference type="EMBL" id="KAK1852605.1"/>
    </source>
</evidence>
<feature type="region of interest" description="Disordered" evidence="1">
    <location>
        <begin position="273"/>
        <end position="339"/>
    </location>
</feature>
<comment type="caution">
    <text evidence="2">The sequence shown here is derived from an EMBL/GenBank/DDBJ whole genome shotgun (WGS) entry which is preliminary data.</text>
</comment>
<feature type="region of interest" description="Disordered" evidence="1">
    <location>
        <begin position="522"/>
        <end position="611"/>
    </location>
</feature>
<feature type="region of interest" description="Disordered" evidence="1">
    <location>
        <begin position="173"/>
        <end position="235"/>
    </location>
</feature>
<keyword evidence="3" id="KW-1185">Reference proteome</keyword>
<protein>
    <recommendedName>
        <fullName evidence="4">C2H2-type domain-containing protein</fullName>
    </recommendedName>
</protein>
<dbReference type="EMBL" id="JAQOWY010000071">
    <property type="protein sequence ID" value="KAK1852605.1"/>
    <property type="molecule type" value="Genomic_DNA"/>
</dbReference>
<feature type="compositionally biased region" description="Polar residues" evidence="1">
    <location>
        <begin position="200"/>
        <end position="224"/>
    </location>
</feature>
<accession>A0AAD9ASF3</accession>
<feature type="region of interest" description="Disordered" evidence="1">
    <location>
        <begin position="1"/>
        <end position="23"/>
    </location>
</feature>
<evidence type="ECO:0008006" key="4">
    <source>
        <dbReference type="Google" id="ProtNLM"/>
    </source>
</evidence>
<organism evidence="2 3">
    <name type="scientific">Colletotrichum chrysophilum</name>
    <dbReference type="NCBI Taxonomy" id="1836956"/>
    <lineage>
        <taxon>Eukaryota</taxon>
        <taxon>Fungi</taxon>
        <taxon>Dikarya</taxon>
        <taxon>Ascomycota</taxon>
        <taxon>Pezizomycotina</taxon>
        <taxon>Sordariomycetes</taxon>
        <taxon>Hypocreomycetidae</taxon>
        <taxon>Glomerellales</taxon>
        <taxon>Glomerellaceae</taxon>
        <taxon>Colletotrichum</taxon>
        <taxon>Colletotrichum gloeosporioides species complex</taxon>
    </lineage>
</organism>
<feature type="region of interest" description="Disordered" evidence="1">
    <location>
        <begin position="416"/>
        <end position="435"/>
    </location>
</feature>
<name>A0AAD9ASF3_9PEZI</name>
<feature type="compositionally biased region" description="Polar residues" evidence="1">
    <location>
        <begin position="51"/>
        <end position="71"/>
    </location>
</feature>
<evidence type="ECO:0000256" key="1">
    <source>
        <dbReference type="SAM" id="MobiDB-lite"/>
    </source>
</evidence>
<feature type="region of interest" description="Disordered" evidence="1">
    <location>
        <begin position="51"/>
        <end position="78"/>
    </location>
</feature>
<dbReference type="Proteomes" id="UP001243330">
    <property type="component" value="Unassembled WGS sequence"/>
</dbReference>
<reference evidence="2" key="1">
    <citation type="submission" date="2023-01" db="EMBL/GenBank/DDBJ databases">
        <title>Colletotrichum chrysophilum M932 genome sequence.</title>
        <authorList>
            <person name="Baroncelli R."/>
        </authorList>
    </citation>
    <scope>NUCLEOTIDE SEQUENCE</scope>
    <source>
        <strain evidence="2">M932</strain>
    </source>
</reference>
<sequence>MASRPPSVPGVNSGSRFNDLPSRLRGLHITGLPESKRVPLIKDKFLPRFKTSLSNTQKKSSKQVPSPNDSSDLGDENISASNTLYSRLDEAELELSRRRYPSVSKLLSKLKRQSTLDDLPITNNLPFKVFGSTASSFDYLNSDSDATLHSRLPIHASNNAVRTTLPSSIQKVDAAREALDPSRSAPNQPPWPRKFASDLPSFSDSPATLGYQTNTSVSNLSSHNVRPPEPTIDQFLASLPDHSSQQSVTTPEPEGQHRLSLRQFLLAVARQLAEKHGHGDPETDQPNSSKGSRCSSGRSGAKDSTARQPEVKSTGQRGKRRRSGDRGSGNGGGKRSKLDANANPFARFACPFFKKDPIKYFRCAMLNFDTASHMLQHLFRSHYVANRCPRCRTSFETRVLWNAHVGSCDAALQPQPDPYDGLTEDQATELRGRRRERQISERDRWYRVWDIACGGNGIAQPQSPLLDDDVSGFVRACLTSVASASPFAAKLADDGLIASPGSLGVILDRVSSFLSNTLTIHSHESESDTNAPSDNAEAGSLPRTPSMSHQIATATARIEPPGSLHNKEDNTSPFNGHLQNDLLDSGGSSHLDQYTSLTPLNPNVQEPDETDVRFDEIDALFGLDESESSDKGKGRS</sequence>
<feature type="compositionally biased region" description="Polar residues" evidence="1">
    <location>
        <begin position="543"/>
        <end position="553"/>
    </location>
</feature>
<feature type="compositionally biased region" description="Low complexity" evidence="1">
    <location>
        <begin position="288"/>
        <end position="299"/>
    </location>
</feature>
<feature type="compositionally biased region" description="Polar residues" evidence="1">
    <location>
        <begin position="586"/>
        <end position="604"/>
    </location>
</feature>
<dbReference type="AlphaFoldDB" id="A0AAD9ASF3"/>
<evidence type="ECO:0000313" key="3">
    <source>
        <dbReference type="Proteomes" id="UP001243330"/>
    </source>
</evidence>
<proteinExistence type="predicted"/>